<dbReference type="Proteomes" id="UP000316649">
    <property type="component" value="Unassembled WGS sequence"/>
</dbReference>
<dbReference type="EMBL" id="VMNH01000003">
    <property type="protein sequence ID" value="TVO78442.1"/>
    <property type="molecule type" value="Genomic_DNA"/>
</dbReference>
<comment type="caution">
    <text evidence="1">The sequence shown here is derived from an EMBL/GenBank/DDBJ whole genome shotgun (WGS) entry which is preliminary data.</text>
</comment>
<dbReference type="RefSeq" id="WP_144357288.1">
    <property type="nucleotide sequence ID" value="NZ_VMNH01000003.1"/>
</dbReference>
<evidence type="ECO:0000313" key="2">
    <source>
        <dbReference type="Proteomes" id="UP000316649"/>
    </source>
</evidence>
<dbReference type="AlphaFoldDB" id="A0A558DNV0"/>
<sequence>MACIGNGLSALVEVASVATEKTEHVFRCDTKGVALAPLLETPTPFNWSVNGIPGGNHLIDRIVADDKAGAIYTAPASKPSKSTVAVSIEIKQQTAGRPCLFPISRCLMIAKLTWVKYLFR</sequence>
<gene>
    <name evidence="1" type="ORF">FHP88_01890</name>
</gene>
<dbReference type="OrthoDB" id="34007at2"/>
<protein>
    <submittedName>
        <fullName evidence="1">Uncharacterized protein</fullName>
    </submittedName>
</protein>
<evidence type="ECO:0000313" key="1">
    <source>
        <dbReference type="EMBL" id="TVO78442.1"/>
    </source>
</evidence>
<reference evidence="1 2" key="1">
    <citation type="submission" date="2019-07" db="EMBL/GenBank/DDBJ databases">
        <title>The pathways for chlorine oxyanion respiration interact through the shared metabolite chlorate.</title>
        <authorList>
            <person name="Barnum T.P."/>
            <person name="Cheng Y."/>
            <person name="Hill K.A."/>
            <person name="Lucas L.N."/>
            <person name="Carlson H.K."/>
            <person name="Coates J.D."/>
        </authorList>
    </citation>
    <scope>NUCLEOTIDE SEQUENCE [LARGE SCALE GENOMIC DNA]</scope>
    <source>
        <strain evidence="1 2">BK-1</strain>
    </source>
</reference>
<keyword evidence="2" id="KW-1185">Reference proteome</keyword>
<organism evidence="1 2">
    <name type="scientific">Sedimenticola selenatireducens</name>
    <dbReference type="NCBI Taxonomy" id="191960"/>
    <lineage>
        <taxon>Bacteria</taxon>
        <taxon>Pseudomonadati</taxon>
        <taxon>Pseudomonadota</taxon>
        <taxon>Gammaproteobacteria</taxon>
        <taxon>Chromatiales</taxon>
        <taxon>Sedimenticolaceae</taxon>
        <taxon>Sedimenticola</taxon>
    </lineage>
</organism>
<name>A0A558DNV0_9GAMM</name>
<proteinExistence type="predicted"/>
<accession>A0A558DNV0</accession>